<feature type="domain" description="Thiamine-binding protein" evidence="2">
    <location>
        <begin position="4"/>
        <end position="96"/>
    </location>
</feature>
<evidence type="ECO:0000313" key="4">
    <source>
        <dbReference type="Proteomes" id="UP000191661"/>
    </source>
</evidence>
<dbReference type="Proteomes" id="UP000191661">
    <property type="component" value="Unassembled WGS sequence"/>
</dbReference>
<name>A0A1V6N0W6_METAZ</name>
<protein>
    <recommendedName>
        <fullName evidence="2">Thiamine-binding protein domain-containing protein</fullName>
    </recommendedName>
</protein>
<gene>
    <name evidence="3" type="ORF">MBBAR_21c00030</name>
</gene>
<evidence type="ECO:0000256" key="1">
    <source>
        <dbReference type="ARBA" id="ARBA00010272"/>
    </source>
</evidence>
<proteinExistence type="inferred from homology"/>
<reference evidence="3 4" key="1">
    <citation type="submission" date="2014-12" db="EMBL/GenBank/DDBJ databases">
        <title>Genome sequence of Methanobrevibacter arboriphilicus DH1, DSM1125.</title>
        <authorList>
            <person name="Poehlein A."/>
            <person name="Thauer R.K."/>
            <person name="Seedorf H."/>
            <person name="Daniel R."/>
        </authorList>
    </citation>
    <scope>NUCLEOTIDE SEQUENCE [LARGE SCALE GENOMIC DNA]</scope>
    <source>
        <strain evidence="3 4">DH1</strain>
    </source>
</reference>
<comment type="similarity">
    <text evidence="1">Belongs to the UPF0045 family.</text>
</comment>
<dbReference type="InterPro" id="IPR029756">
    <property type="entry name" value="MTH1187/YkoF-like"/>
</dbReference>
<evidence type="ECO:0000259" key="2">
    <source>
        <dbReference type="Pfam" id="PF01910"/>
    </source>
</evidence>
<sequence>MILVDFGVVPIGTKETDLGKYVAVAVQAIKESGLKYELTGMGTQIEAQNLDEVYEAVKTAQEAVFDIGANRVFTVLKIDDRRDKKDRGLQDKVATVNEILD</sequence>
<keyword evidence="4" id="KW-1185">Reference proteome</keyword>
<evidence type="ECO:0000313" key="3">
    <source>
        <dbReference type="EMBL" id="OQD58284.1"/>
    </source>
</evidence>
<organism evidence="3 4">
    <name type="scientific">Methanobrevibacter arboriphilus JCM 13429 = DSM 1125</name>
    <dbReference type="NCBI Taxonomy" id="1300164"/>
    <lineage>
        <taxon>Archaea</taxon>
        <taxon>Methanobacteriati</taxon>
        <taxon>Methanobacteriota</taxon>
        <taxon>Methanomada group</taxon>
        <taxon>Methanobacteria</taxon>
        <taxon>Methanobacteriales</taxon>
        <taxon>Methanobacteriaceae</taxon>
        <taxon>Methanobrevibacter</taxon>
    </lineage>
</organism>
<dbReference type="AlphaFoldDB" id="A0A1V6N0W6"/>
<dbReference type="RefSeq" id="WP_080460828.1">
    <property type="nucleotide sequence ID" value="NZ_JXMW01000021.1"/>
</dbReference>
<dbReference type="NCBIfam" id="TIGR00106">
    <property type="entry name" value="MTH1187 family thiamine-binding protein"/>
    <property type="match status" value="1"/>
</dbReference>
<dbReference type="Gene3D" id="3.30.70.930">
    <property type="match status" value="1"/>
</dbReference>
<comment type="caution">
    <text evidence="3">The sequence shown here is derived from an EMBL/GenBank/DDBJ whole genome shotgun (WGS) entry which is preliminary data.</text>
</comment>
<dbReference type="PANTHER" id="PTHR33777:SF1">
    <property type="entry name" value="UPF0045 PROTEIN ECM15"/>
    <property type="match status" value="1"/>
</dbReference>
<accession>A0A1V6N0W6</accession>
<dbReference type="PANTHER" id="PTHR33777">
    <property type="entry name" value="UPF0045 PROTEIN ECM15"/>
    <property type="match status" value="1"/>
</dbReference>
<dbReference type="Pfam" id="PF01910">
    <property type="entry name" value="Thiamine_BP"/>
    <property type="match status" value="1"/>
</dbReference>
<dbReference type="InterPro" id="IPR002767">
    <property type="entry name" value="Thiamine_BP"/>
</dbReference>
<dbReference type="GO" id="GO:0005829">
    <property type="term" value="C:cytosol"/>
    <property type="evidence" value="ECO:0007669"/>
    <property type="project" value="TreeGrafter"/>
</dbReference>
<dbReference type="EMBL" id="JXMW01000021">
    <property type="protein sequence ID" value="OQD58284.1"/>
    <property type="molecule type" value="Genomic_DNA"/>
</dbReference>
<dbReference type="OrthoDB" id="10763at2157"/>
<dbReference type="InterPro" id="IPR051614">
    <property type="entry name" value="UPF0045_domain"/>
</dbReference>
<dbReference type="SUPFAM" id="SSF89957">
    <property type="entry name" value="MTH1187/YkoF-like"/>
    <property type="match status" value="1"/>
</dbReference>